<dbReference type="Proteomes" id="UP001164803">
    <property type="component" value="Chromosome"/>
</dbReference>
<dbReference type="NCBIfam" id="TIGR02403">
    <property type="entry name" value="trehalose_treC"/>
    <property type="match status" value="1"/>
</dbReference>
<dbReference type="CDD" id="cd11333">
    <property type="entry name" value="AmyAc_SI_OligoGlu_DGase"/>
    <property type="match status" value="1"/>
</dbReference>
<dbReference type="Gene3D" id="3.90.400.10">
    <property type="entry name" value="Oligo-1,6-glucosidase, Domain 2"/>
    <property type="match status" value="1"/>
</dbReference>
<gene>
    <name evidence="6" type="primary">treC</name>
    <name evidence="6" type="ORF">NZD86_15265</name>
</gene>
<feature type="domain" description="Glycosyl hydrolase family 13 catalytic" evidence="5">
    <location>
        <begin position="13"/>
        <end position="414"/>
    </location>
</feature>
<dbReference type="InterPro" id="IPR006047">
    <property type="entry name" value="GH13_cat_dom"/>
</dbReference>
<dbReference type="NCBIfam" id="NF008183">
    <property type="entry name" value="PRK10933.1"/>
    <property type="match status" value="1"/>
</dbReference>
<dbReference type="Pfam" id="PF23915">
    <property type="entry name" value="SusG_C"/>
    <property type="match status" value="1"/>
</dbReference>
<protein>
    <recommendedName>
        <fullName evidence="4">Alpha,alpha-phosphotrehalase</fullName>
        <ecNumber evidence="4">3.2.1.93</ecNumber>
    </recommendedName>
</protein>
<dbReference type="Gene3D" id="2.60.40.1180">
    <property type="entry name" value="Golgi alpha-mannosidase II"/>
    <property type="match status" value="1"/>
</dbReference>
<dbReference type="EC" id="3.2.1.93" evidence="4"/>
<dbReference type="EMBL" id="CP104064">
    <property type="protein sequence ID" value="WAH35626.1"/>
    <property type="molecule type" value="Genomic_DNA"/>
</dbReference>
<keyword evidence="3 6" id="KW-0326">Glycosidase</keyword>
<accession>A0ABY6YYH5</accession>
<dbReference type="GO" id="GO:0008788">
    <property type="term" value="F:alpha,alpha-phosphotrehalase activity"/>
    <property type="evidence" value="ECO:0007669"/>
    <property type="project" value="UniProtKB-EC"/>
</dbReference>
<evidence type="ECO:0000256" key="2">
    <source>
        <dbReference type="ARBA" id="ARBA00022801"/>
    </source>
</evidence>
<dbReference type="PANTHER" id="PTHR10357:SF217">
    <property type="entry name" value="TREHALOSE-6-PHOSPHATE HYDROLASE"/>
    <property type="match status" value="1"/>
</dbReference>
<dbReference type="InterPro" id="IPR012769">
    <property type="entry name" value="Trehalose_TreC"/>
</dbReference>
<dbReference type="InterPro" id="IPR045857">
    <property type="entry name" value="O16G_dom_2"/>
</dbReference>
<dbReference type="SMART" id="SM00642">
    <property type="entry name" value="Aamy"/>
    <property type="match status" value="1"/>
</dbReference>
<proteinExistence type="inferred from homology"/>
<evidence type="ECO:0000313" key="7">
    <source>
        <dbReference type="Proteomes" id="UP001164803"/>
    </source>
</evidence>
<evidence type="ECO:0000256" key="4">
    <source>
        <dbReference type="NCBIfam" id="TIGR02403"/>
    </source>
</evidence>
<sequence>MNEPWWKKSVVYQIYPKSFLDTTGDGVGDLQGIIERLDYLKKLGVDILWLTPVYQSPQRDNGYDISDYYEVNPQYGTMETLETLFQEAHNRDIRVVMDIVVNHTSTDHKWFQEARKSKDNPYRDFYIWKDQPNNWQSKFGGSAWEYDQTTNQYYLHLFDVTQADLNWENEALRGEIYKMMRFWVHKGVDGFRLDVINLISKEQRFPNDTLETPIDDGRKFYTDGPRIHEYLKEMNERVFAEKSGFVTVGEMSSTSLDQCVMYTNPKEHELNMTFSFHHLKVDYPNGEKWMAAPFDFIRLKQILSEWQVGMAEGDGWNALFWCNHDQPRVVSRFGNETVYREESGKMLATALHLLKGTPYVYQGEEIGMTNPNFERIEDYRDIESTNAYTRLLKEGTSERDAIAALKQKSRDNSRTPMQWDASENAGFTSGSPWIQVAPNYKEINVQAALANPDSVFYHYQKLIQLRKTNDVIVHGTYQEILPDHPQLFVYLRSYKNDRILVINNFYATETTFTLPRDISVDGTSEILISNYKDTPNTWTDLHMRPYESVAFYIRGPHEDKSTANL</sequence>
<dbReference type="RefSeq" id="WP_268042909.1">
    <property type="nucleotide sequence ID" value="NZ_CP104064.1"/>
</dbReference>
<keyword evidence="7" id="KW-1185">Reference proteome</keyword>
<dbReference type="Gene3D" id="3.20.20.80">
    <property type="entry name" value="Glycosidases"/>
    <property type="match status" value="1"/>
</dbReference>
<evidence type="ECO:0000259" key="5">
    <source>
        <dbReference type="SMART" id="SM00642"/>
    </source>
</evidence>
<name>A0ABY6YYH5_9BACL</name>
<comment type="similarity">
    <text evidence="1">Belongs to the glycosyl hydrolase 13 family.</text>
</comment>
<evidence type="ECO:0000256" key="3">
    <source>
        <dbReference type="ARBA" id="ARBA00023295"/>
    </source>
</evidence>
<dbReference type="InterPro" id="IPR013780">
    <property type="entry name" value="Glyco_hydro_b"/>
</dbReference>
<keyword evidence="2 6" id="KW-0378">Hydrolase</keyword>
<dbReference type="SUPFAM" id="SSF51445">
    <property type="entry name" value="(Trans)glycosidases"/>
    <property type="match status" value="1"/>
</dbReference>
<evidence type="ECO:0000313" key="6">
    <source>
        <dbReference type="EMBL" id="WAH35626.1"/>
    </source>
</evidence>
<dbReference type="SUPFAM" id="SSF51011">
    <property type="entry name" value="Glycosyl hydrolase domain"/>
    <property type="match status" value="1"/>
</dbReference>
<evidence type="ECO:0000256" key="1">
    <source>
        <dbReference type="ARBA" id="ARBA00008061"/>
    </source>
</evidence>
<dbReference type="PANTHER" id="PTHR10357">
    <property type="entry name" value="ALPHA-AMYLASE FAMILY MEMBER"/>
    <property type="match status" value="1"/>
</dbReference>
<dbReference type="InterPro" id="IPR056300">
    <property type="entry name" value="SusG-like_C"/>
</dbReference>
<dbReference type="InterPro" id="IPR017853">
    <property type="entry name" value="GH"/>
</dbReference>
<reference evidence="6" key="1">
    <citation type="submission" date="2022-08" db="EMBL/GenBank/DDBJ databases">
        <title>Alicyclobacillus dauci DSM2870, complete genome.</title>
        <authorList>
            <person name="Wang Q."/>
            <person name="Cai R."/>
            <person name="Wang Z."/>
        </authorList>
    </citation>
    <scope>NUCLEOTIDE SEQUENCE</scope>
    <source>
        <strain evidence="6">DSM 28700</strain>
    </source>
</reference>
<organism evidence="6 7">
    <name type="scientific">Alicyclobacillus dauci</name>
    <dbReference type="NCBI Taxonomy" id="1475485"/>
    <lineage>
        <taxon>Bacteria</taxon>
        <taxon>Bacillati</taxon>
        <taxon>Bacillota</taxon>
        <taxon>Bacilli</taxon>
        <taxon>Bacillales</taxon>
        <taxon>Alicyclobacillaceae</taxon>
        <taxon>Alicyclobacillus</taxon>
    </lineage>
</organism>
<dbReference type="Pfam" id="PF00128">
    <property type="entry name" value="Alpha-amylase"/>
    <property type="match status" value="1"/>
</dbReference>